<organism evidence="2 3">
    <name type="scientific">Chitinophaga parva</name>
    <dbReference type="NCBI Taxonomy" id="2169414"/>
    <lineage>
        <taxon>Bacteria</taxon>
        <taxon>Pseudomonadati</taxon>
        <taxon>Bacteroidota</taxon>
        <taxon>Chitinophagia</taxon>
        <taxon>Chitinophagales</taxon>
        <taxon>Chitinophagaceae</taxon>
        <taxon>Chitinophaga</taxon>
    </lineage>
</organism>
<dbReference type="Proteomes" id="UP000244450">
    <property type="component" value="Unassembled WGS sequence"/>
</dbReference>
<name>A0A2T7BF46_9BACT</name>
<feature type="chain" id="PRO_5015717174" description="GLPGLI family protein" evidence="1">
    <location>
        <begin position="21"/>
        <end position="216"/>
    </location>
</feature>
<evidence type="ECO:0008006" key="4">
    <source>
        <dbReference type="Google" id="ProtNLM"/>
    </source>
</evidence>
<dbReference type="Pfam" id="PF22252">
    <property type="entry name" value="PNGase_F-II_N"/>
    <property type="match status" value="1"/>
</dbReference>
<sequence length="216" mass="24259">MRKYLILILVSYCISVPAFAQRTVSDAIVHYSVQVPDGQPNAGAFAGSTMVQYVRGVMSRLDMNLNVVNYTYIVNTKDETYVTLITRNTDKYLIHVGRAQFEKDLKQYEAVKFVDKPETKRIAGYTCRHAVASLVDGQTFDVWYTPDLVAENRMYNRRFMNLKGLPLEFELLLKGGGKLKVVATSVDLSPVPASTFDVPKGGYKEISEAELKQLGN</sequence>
<proteinExistence type="predicted"/>
<keyword evidence="1" id="KW-0732">Signal</keyword>
<protein>
    <recommendedName>
        <fullName evidence="4">GLPGLI family protein</fullName>
    </recommendedName>
</protein>
<evidence type="ECO:0000313" key="2">
    <source>
        <dbReference type="EMBL" id="PUZ24900.1"/>
    </source>
</evidence>
<gene>
    <name evidence="2" type="ORF">DCC81_11275</name>
</gene>
<evidence type="ECO:0000256" key="1">
    <source>
        <dbReference type="SAM" id="SignalP"/>
    </source>
</evidence>
<dbReference type="EMBL" id="QCYK01000002">
    <property type="protein sequence ID" value="PUZ24900.1"/>
    <property type="molecule type" value="Genomic_DNA"/>
</dbReference>
<feature type="signal peptide" evidence="1">
    <location>
        <begin position="1"/>
        <end position="20"/>
    </location>
</feature>
<evidence type="ECO:0000313" key="3">
    <source>
        <dbReference type="Proteomes" id="UP000244450"/>
    </source>
</evidence>
<dbReference type="AlphaFoldDB" id="A0A2T7BF46"/>
<reference evidence="2 3" key="1">
    <citation type="submission" date="2018-04" db="EMBL/GenBank/DDBJ databases">
        <title>Chitinophaga fuyangensis sp. nov., isolated from soil in a chemical factory.</title>
        <authorList>
            <person name="Chen K."/>
        </authorList>
    </citation>
    <scope>NUCLEOTIDE SEQUENCE [LARGE SCALE GENOMIC DNA]</scope>
    <source>
        <strain evidence="2 3">LY-1</strain>
    </source>
</reference>
<keyword evidence="3" id="KW-1185">Reference proteome</keyword>
<comment type="caution">
    <text evidence="2">The sequence shown here is derived from an EMBL/GenBank/DDBJ whole genome shotgun (WGS) entry which is preliminary data.</text>
</comment>
<accession>A0A2T7BF46</accession>